<protein>
    <recommendedName>
        <fullName evidence="3">Integrase catalytic domain-containing protein</fullName>
    </recommendedName>
</protein>
<dbReference type="InterPro" id="IPR001584">
    <property type="entry name" value="Integrase_cat-core"/>
</dbReference>
<feature type="region of interest" description="Disordered" evidence="2">
    <location>
        <begin position="1523"/>
        <end position="1597"/>
    </location>
</feature>
<evidence type="ECO:0000313" key="4">
    <source>
        <dbReference type="EMBL" id="GEU92267.1"/>
    </source>
</evidence>
<dbReference type="Pfam" id="PF14223">
    <property type="entry name" value="Retrotran_gag_2"/>
    <property type="match status" value="1"/>
</dbReference>
<dbReference type="GO" id="GO:0015074">
    <property type="term" value="P:DNA integration"/>
    <property type="evidence" value="ECO:0007669"/>
    <property type="project" value="InterPro"/>
</dbReference>
<dbReference type="PANTHER" id="PTHR11439:SF483">
    <property type="entry name" value="PEPTIDE SYNTHASE GLIP-LIKE, PUTATIVE (AFU_ORTHOLOGUE AFUA_3G12920)-RELATED"/>
    <property type="match status" value="1"/>
</dbReference>
<accession>A0A6L2P2Z2</accession>
<dbReference type="GO" id="GO:0003676">
    <property type="term" value="F:nucleic acid binding"/>
    <property type="evidence" value="ECO:0007669"/>
    <property type="project" value="InterPro"/>
</dbReference>
<dbReference type="InterPro" id="IPR043502">
    <property type="entry name" value="DNA/RNA_pol_sf"/>
</dbReference>
<evidence type="ECO:0000259" key="3">
    <source>
        <dbReference type="PROSITE" id="PS50994"/>
    </source>
</evidence>
<evidence type="ECO:0000256" key="2">
    <source>
        <dbReference type="SAM" id="MobiDB-lite"/>
    </source>
</evidence>
<dbReference type="EMBL" id="BKCJ010010589">
    <property type="protein sequence ID" value="GEU92267.1"/>
    <property type="molecule type" value="Genomic_DNA"/>
</dbReference>
<comment type="caution">
    <text evidence="4">The sequence shown here is derived from an EMBL/GenBank/DDBJ whole genome shotgun (WGS) entry which is preliminary data.</text>
</comment>
<feature type="region of interest" description="Disordered" evidence="2">
    <location>
        <begin position="202"/>
        <end position="236"/>
    </location>
</feature>
<proteinExistence type="predicted"/>
<dbReference type="Gene3D" id="3.30.420.10">
    <property type="entry name" value="Ribonuclease H-like superfamily/Ribonuclease H"/>
    <property type="match status" value="2"/>
</dbReference>
<feature type="region of interest" description="Disordered" evidence="2">
    <location>
        <begin position="1872"/>
        <end position="1893"/>
    </location>
</feature>
<sequence length="2364" mass="268409">MDESIPWDKKCKSSVELFKIKMYVNTIFNGVELYKETIANRIYVGYIDPFIQNTIETNFCPEIQRINAGLHQFHLCLQEEMVANLRYFNSLELEVDSLRSQLETQKTQFLNEIDRLSREYYYANHMNAILGVYTELDEVTNLQFTAHILPSNKKSILKNTNVLAPGMYKLHTEPTQARTSQLPQDSRKTNKRVSFSTGVIPTTSVSRPQLKSNPMGDRVTRNNSQGKKQDVEDHRRSVKFSKNKTFVTACNDSLKAKTLNVNFVCATCGKCVLNEKHDMCVLKSRNGVNSRTKMPIDVPVSTREPKCTIKQSVAKPLKKTVASESNQKPRNITRKLYKHVSKACSWWYPKFTPSDTNGNLSLTKKMRSVVSNTPLSSNYFLARRDCPIYRRLWNDIVVGLPKLKFVKDHLCSSCELGKAKRKSFHTKITPSSKRRLQLLHMDLCGPMRVASINGKRYVLVIVDDYSSYTWTHFLRSKDETPEVLIDFLRLVQRGLHAQVRILQTDKGLEFLNQTLHAYFAAEGILHQTSVSRTPKQNGIVERRNRTLVEAARTMLSAAKIMSPRTKCHTMVLEHDSLSLGLQYQENVPHADRTVTTSNELDLLFSPMFDEMLNGSSQVVSMSSVVTTADALNHRQQHHTSPLNNQQTPEPTYDDFINIFCTPVQDRGETSSRHVDLSNMHTFYQRCPSEHRWTKDHPLEQVIGNPSQSVRTRRQLESDGEMCMFALTVCRTEPKNIKEAMDDSAWIESMQEELHQFDRLDEGVDFEESFAPVARLEAVRLFIAYDAHKSFTVYQMDVKTTFLYGPLKEKVYVNQPDGFVDPYHPDKVYRFSKGSIDPTLFITKHGEDILLVQIYVDDIIFGFTNSKLSKRFKNLMHIKFEMSMMGELKFFLRIQINQSPRGIFINQAMYAPKILKKHGMTSCDSVGTPMATKHLDANLSGTPRDQTKYRSMVGALMYLTTSRPDIMHATCYCAHYQAKPTEKHLTAVKRIFRYLKDTIHIGLWYPKDTDFELTAFSDLDHAGCLDSRKSTSGGIQFLGGDKLVSWSSKKRDYYGFQFDKIPMYCDSKAAIAISCNPVQHSRTKHIDVRYHFIKEKVEKGIVELIFVGTEYQLADLFTKALPGERFKYLVIRLVKAWFGGNAESKKMRKSMLKQEFLEFRIGEAEGLHKRYDRMQKILSQLNQLKAKPDDKDINLKFLRALPSSWSQVVLTLKTKGGLKLLSFDDLYYKLKTLEVDVKGYSTLFSSQSARPSHSAFVSATSTSKQMSYGDSPNYSSTTTYSVPSNSKTGSHRSSNEDLRQIEKLDLEEMDLKWQMVMLSVRVHKFEQKAGRKIDFDNKDSARFNNKKVRCYTCQQRGHFARKWKAKGGNDKQRYSSFKIKEIGKKEEDSKALITVNTLVDWTNHDDESDERKLILQVTLDNLLSWVSLLRENKLGWDNSVSAFTTNFEDVEGRPIFHSDKSSKVNTNDFAFSDSNVKSLEHKTNDSTSYASTSSVSTSVNEAEIKSNFVPQTVLLRTGKVNIPPVRPQPVPTGKPVPAGKPKVSTPIPTSKPKVSAPVPTGKPMVSTPVLTGRPNRPSPFPTGRGFSPSENPFSTTEDDGIFYSGCSRSMTGNKARLDDFQAFQGRKVTFGGDTECLVLSKDFKLPDESIVVLRVPRKHNLYSINLNNLYPRGKQHKASYKAINAVSSISDPFQLLHMDLFGPTSIRSIDHKFYCLVITDDYSRVLVTCPHNQTPYALLTGHIPSVSHFKPFGCYVTILNTSDHLGNFDGKADEGYIIGYSASNKAYRVYNVPNKRVEGSINLRFLKEKPNVQGLGHEWYFDLDYLTDSLGYKHIQANQSACTQRATTNSAGTQDADSDSDCDEQVILVPSYPSHSIQRSKPKDTNSDEVNDSPFHSSWLHTRSYGTVPVPPGCLPVPTGSIPVPADATKVSTNDVPVHTSSSTDSIFYDEPTTRFSCPSDLGNHDPSHGIFSSSSYDDEFGAALNNVASTVERDNHTDFQHCMFAYFLSQVKPKSVAQALEDPSWVDAMQEEMQQFKFQNVRVLVDLPAGKYAIETKWILKNKRDARGIVVHNKARLIAQGHRQEEGIDYDEVFAHVARIEAIRLFLVFASYLGFFVYQMDVKSMFLYERIDEEVYVTQPKGFVDPQHLKKVYKVVKALYGLHQAPRAWHATLSTFLLKHGYKRGTIDNTLFLKKNNKDIIRVYKFRKDLMVFLSTKTISACLRHQVTPTTSNLEAVKKIFKYLKGQPKLGLWYPKESRLVLEAYSDSDYAGENKDRKSTTGGCQFLGRWLISWQCKKQTIVATSSTEAEYVVAANCCGQILWIQNQLLDYGVSVPTGVARFPTGSFVPTGGSLPTGYIDFPSD</sequence>
<feature type="compositionally biased region" description="Pro residues" evidence="2">
    <location>
        <begin position="1523"/>
        <end position="1533"/>
    </location>
</feature>
<feature type="coiled-coil region" evidence="1">
    <location>
        <begin position="88"/>
        <end position="119"/>
    </location>
</feature>
<gene>
    <name evidence="4" type="ORF">Tci_064245</name>
</gene>
<dbReference type="InterPro" id="IPR013103">
    <property type="entry name" value="RVT_2"/>
</dbReference>
<dbReference type="PANTHER" id="PTHR11439">
    <property type="entry name" value="GAG-POL-RELATED RETROTRANSPOSON"/>
    <property type="match status" value="1"/>
</dbReference>
<dbReference type="InterPro" id="IPR057670">
    <property type="entry name" value="SH3_retrovirus"/>
</dbReference>
<keyword evidence="1" id="KW-0175">Coiled coil</keyword>
<dbReference type="SUPFAM" id="SSF53098">
    <property type="entry name" value="Ribonuclease H-like"/>
    <property type="match status" value="1"/>
</dbReference>
<dbReference type="InterPro" id="IPR036397">
    <property type="entry name" value="RNaseH_sf"/>
</dbReference>
<feature type="domain" description="Integrase catalytic" evidence="3">
    <location>
        <begin position="426"/>
        <end position="596"/>
    </location>
</feature>
<dbReference type="CDD" id="cd09272">
    <property type="entry name" value="RNase_HI_RT_Ty1"/>
    <property type="match status" value="2"/>
</dbReference>
<dbReference type="Pfam" id="PF25597">
    <property type="entry name" value="SH3_retrovirus"/>
    <property type="match status" value="1"/>
</dbReference>
<dbReference type="SUPFAM" id="SSF56672">
    <property type="entry name" value="DNA/RNA polymerases"/>
    <property type="match status" value="2"/>
</dbReference>
<feature type="compositionally biased region" description="Polar residues" evidence="2">
    <location>
        <begin position="1263"/>
        <end position="1291"/>
    </location>
</feature>
<name>A0A6L2P2Z2_TANCI</name>
<evidence type="ECO:0000256" key="1">
    <source>
        <dbReference type="SAM" id="Coils"/>
    </source>
</evidence>
<dbReference type="InterPro" id="IPR012337">
    <property type="entry name" value="RNaseH-like_sf"/>
</dbReference>
<reference evidence="4" key="1">
    <citation type="journal article" date="2019" name="Sci. Rep.">
        <title>Draft genome of Tanacetum cinerariifolium, the natural source of mosquito coil.</title>
        <authorList>
            <person name="Yamashiro T."/>
            <person name="Shiraishi A."/>
            <person name="Satake H."/>
            <person name="Nakayama K."/>
        </authorList>
    </citation>
    <scope>NUCLEOTIDE SEQUENCE</scope>
</reference>
<feature type="region of interest" description="Disordered" evidence="2">
    <location>
        <begin position="1263"/>
        <end position="1295"/>
    </location>
</feature>
<dbReference type="Pfam" id="PF00665">
    <property type="entry name" value="rve"/>
    <property type="match status" value="1"/>
</dbReference>
<organism evidence="4">
    <name type="scientific">Tanacetum cinerariifolium</name>
    <name type="common">Dalmatian daisy</name>
    <name type="synonym">Chrysanthemum cinerariifolium</name>
    <dbReference type="NCBI Taxonomy" id="118510"/>
    <lineage>
        <taxon>Eukaryota</taxon>
        <taxon>Viridiplantae</taxon>
        <taxon>Streptophyta</taxon>
        <taxon>Embryophyta</taxon>
        <taxon>Tracheophyta</taxon>
        <taxon>Spermatophyta</taxon>
        <taxon>Magnoliopsida</taxon>
        <taxon>eudicotyledons</taxon>
        <taxon>Gunneridae</taxon>
        <taxon>Pentapetalae</taxon>
        <taxon>asterids</taxon>
        <taxon>campanulids</taxon>
        <taxon>Asterales</taxon>
        <taxon>Asteraceae</taxon>
        <taxon>Asteroideae</taxon>
        <taxon>Anthemideae</taxon>
        <taxon>Anthemidinae</taxon>
        <taxon>Tanacetum</taxon>
    </lineage>
</organism>
<dbReference type="PROSITE" id="PS50994">
    <property type="entry name" value="INTEGRASE"/>
    <property type="match status" value="1"/>
</dbReference>
<dbReference type="Pfam" id="PF07727">
    <property type="entry name" value="RVT_2"/>
    <property type="match status" value="2"/>
</dbReference>
<feature type="compositionally biased region" description="Polar residues" evidence="2">
    <location>
        <begin position="202"/>
        <end position="212"/>
    </location>
</feature>